<proteinExistence type="predicted"/>
<keyword evidence="2" id="KW-0472">Membrane</keyword>
<feature type="transmembrane region" description="Helical" evidence="2">
    <location>
        <begin position="73"/>
        <end position="93"/>
    </location>
</feature>
<reference evidence="3 4" key="1">
    <citation type="submission" date="2014-04" db="EMBL/GenBank/DDBJ databases">
        <authorList>
            <consortium name="DOE Joint Genome Institute"/>
            <person name="Kuo A."/>
            <person name="Kohler A."/>
            <person name="Costa M.D."/>
            <person name="Nagy L.G."/>
            <person name="Floudas D."/>
            <person name="Copeland A."/>
            <person name="Barry K.W."/>
            <person name="Cichocki N."/>
            <person name="Veneault-Fourrey C."/>
            <person name="LaButti K."/>
            <person name="Lindquist E.A."/>
            <person name="Lipzen A."/>
            <person name="Lundell T."/>
            <person name="Morin E."/>
            <person name="Murat C."/>
            <person name="Sun H."/>
            <person name="Tunlid A."/>
            <person name="Henrissat B."/>
            <person name="Grigoriev I.V."/>
            <person name="Hibbett D.S."/>
            <person name="Martin F."/>
            <person name="Nordberg H.P."/>
            <person name="Cantor M.N."/>
            <person name="Hua S.X."/>
        </authorList>
    </citation>
    <scope>NUCLEOTIDE SEQUENCE [LARGE SCALE GENOMIC DNA]</scope>
    <source>
        <strain evidence="3 4">Marx 270</strain>
    </source>
</reference>
<protein>
    <submittedName>
        <fullName evidence="3">Uncharacterized protein</fullName>
    </submittedName>
</protein>
<feature type="non-terminal residue" evidence="3">
    <location>
        <position position="219"/>
    </location>
</feature>
<organism evidence="3 4">
    <name type="scientific">Pisolithus tinctorius Marx 270</name>
    <dbReference type="NCBI Taxonomy" id="870435"/>
    <lineage>
        <taxon>Eukaryota</taxon>
        <taxon>Fungi</taxon>
        <taxon>Dikarya</taxon>
        <taxon>Basidiomycota</taxon>
        <taxon>Agaricomycotina</taxon>
        <taxon>Agaricomycetes</taxon>
        <taxon>Agaricomycetidae</taxon>
        <taxon>Boletales</taxon>
        <taxon>Sclerodermatineae</taxon>
        <taxon>Pisolithaceae</taxon>
        <taxon>Pisolithus</taxon>
    </lineage>
</organism>
<dbReference type="SUPFAM" id="SSF58100">
    <property type="entry name" value="Bacterial hemolysins"/>
    <property type="match status" value="1"/>
</dbReference>
<dbReference type="Proteomes" id="UP000054217">
    <property type="component" value="Unassembled WGS sequence"/>
</dbReference>
<dbReference type="HOGENOM" id="CLU_1264264_0_0_1"/>
<keyword evidence="1" id="KW-0175">Coiled coil</keyword>
<accession>A0A0C3NJZ3</accession>
<keyword evidence="2" id="KW-1133">Transmembrane helix</keyword>
<evidence type="ECO:0000256" key="2">
    <source>
        <dbReference type="SAM" id="Phobius"/>
    </source>
</evidence>
<evidence type="ECO:0000256" key="1">
    <source>
        <dbReference type="SAM" id="Coils"/>
    </source>
</evidence>
<reference evidence="4" key="2">
    <citation type="submission" date="2015-01" db="EMBL/GenBank/DDBJ databases">
        <title>Evolutionary Origins and Diversification of the Mycorrhizal Mutualists.</title>
        <authorList>
            <consortium name="DOE Joint Genome Institute"/>
            <consortium name="Mycorrhizal Genomics Consortium"/>
            <person name="Kohler A."/>
            <person name="Kuo A."/>
            <person name="Nagy L.G."/>
            <person name="Floudas D."/>
            <person name="Copeland A."/>
            <person name="Barry K.W."/>
            <person name="Cichocki N."/>
            <person name="Veneault-Fourrey C."/>
            <person name="LaButti K."/>
            <person name="Lindquist E.A."/>
            <person name="Lipzen A."/>
            <person name="Lundell T."/>
            <person name="Morin E."/>
            <person name="Murat C."/>
            <person name="Riley R."/>
            <person name="Ohm R."/>
            <person name="Sun H."/>
            <person name="Tunlid A."/>
            <person name="Henrissat B."/>
            <person name="Grigoriev I.V."/>
            <person name="Hibbett D.S."/>
            <person name="Martin F."/>
        </authorList>
    </citation>
    <scope>NUCLEOTIDE SEQUENCE [LARGE SCALE GENOMIC DNA]</scope>
    <source>
        <strain evidence="4">Marx 270</strain>
    </source>
</reference>
<dbReference type="OrthoDB" id="3023291at2759"/>
<dbReference type="InParanoid" id="A0A0C3NJZ3"/>
<sequence length="219" mass="24110">MNESRDLAQGFVDLQTCIGSFYKRVMDWMKQRNKIKEDILQLVADIKTTKEYIQKLTSKAFLSAASALGLETLAAGAIALGILCPLLWVGAAFSGIRAVQAGKTFLDMLSKKNKNVDEIQRKRNDLDAKLLDLEGLKRIQVILEPALSDLSVIGNKLWVISHIWSFIHADIVGIEKSLDTAGKGAREALFKARLKTVTSIYSLLGEALSQYETAVKAVA</sequence>
<dbReference type="Gene3D" id="1.20.1170.10">
    <property type="match status" value="1"/>
</dbReference>
<dbReference type="AlphaFoldDB" id="A0A0C3NJZ3"/>
<dbReference type="EMBL" id="KN831989">
    <property type="protein sequence ID" value="KIO01280.1"/>
    <property type="molecule type" value="Genomic_DNA"/>
</dbReference>
<evidence type="ECO:0000313" key="3">
    <source>
        <dbReference type="EMBL" id="KIO01280.1"/>
    </source>
</evidence>
<evidence type="ECO:0000313" key="4">
    <source>
        <dbReference type="Proteomes" id="UP000054217"/>
    </source>
</evidence>
<feature type="coiled-coil region" evidence="1">
    <location>
        <begin position="109"/>
        <end position="136"/>
    </location>
</feature>
<keyword evidence="2" id="KW-0812">Transmembrane</keyword>
<gene>
    <name evidence="3" type="ORF">M404DRAFT_1003214</name>
</gene>
<name>A0A0C3NJZ3_PISTI</name>
<keyword evidence="4" id="KW-1185">Reference proteome</keyword>